<organism evidence="1 2">
    <name type="scientific">Sorangium cellulosum</name>
    <name type="common">Polyangium cellulosum</name>
    <dbReference type="NCBI Taxonomy" id="56"/>
    <lineage>
        <taxon>Bacteria</taxon>
        <taxon>Pseudomonadati</taxon>
        <taxon>Myxococcota</taxon>
        <taxon>Polyangia</taxon>
        <taxon>Polyangiales</taxon>
        <taxon>Polyangiaceae</taxon>
        <taxon>Sorangium</taxon>
    </lineage>
</organism>
<gene>
    <name evidence="1" type="ORF">BE04_37685</name>
</gene>
<evidence type="ECO:0000313" key="1">
    <source>
        <dbReference type="EMBL" id="KYF48523.1"/>
    </source>
</evidence>
<reference evidence="1 2" key="1">
    <citation type="submission" date="2014-02" db="EMBL/GenBank/DDBJ databases">
        <title>The small core and large imbalanced accessory genome model reveals a collaborative survival strategy of Sorangium cellulosum strains in nature.</title>
        <authorList>
            <person name="Han K."/>
            <person name="Peng R."/>
            <person name="Blom J."/>
            <person name="Li Y.-Z."/>
        </authorList>
    </citation>
    <scope>NUCLEOTIDE SEQUENCE [LARGE SCALE GENOMIC DNA]</scope>
    <source>
        <strain evidence="1 2">So0157-18</strain>
    </source>
</reference>
<dbReference type="Proteomes" id="UP000075604">
    <property type="component" value="Unassembled WGS sequence"/>
</dbReference>
<protein>
    <submittedName>
        <fullName evidence="1">Uncharacterized protein</fullName>
    </submittedName>
</protein>
<name>A0A150P0V1_SORCE</name>
<sequence length="117" mass="13468">MCLSSDVICAWKGRVEQLNIRIHVSLTLWAEPPCGYERLVIQQEEQQPQVRRRIFVRSNLGGLFARARLENPQGRLAELPPALTKLTHSGLARWGKQVDVIRLEEIPPLDPRVRQRP</sequence>
<proteinExistence type="predicted"/>
<evidence type="ECO:0000313" key="2">
    <source>
        <dbReference type="Proteomes" id="UP000075604"/>
    </source>
</evidence>
<accession>A0A150P0V1</accession>
<dbReference type="AlphaFoldDB" id="A0A150P0V1"/>
<dbReference type="EMBL" id="JELX01004376">
    <property type="protein sequence ID" value="KYF48523.1"/>
    <property type="molecule type" value="Genomic_DNA"/>
</dbReference>
<comment type="caution">
    <text evidence="1">The sequence shown here is derived from an EMBL/GenBank/DDBJ whole genome shotgun (WGS) entry which is preliminary data.</text>
</comment>